<keyword evidence="6 7" id="KW-0560">Oxidoreductase</keyword>
<evidence type="ECO:0000256" key="3">
    <source>
        <dbReference type="ARBA" id="ARBA00012856"/>
    </source>
</evidence>
<dbReference type="InterPro" id="IPR024072">
    <property type="entry name" value="DHFR-like_dom_sf"/>
</dbReference>
<dbReference type="GO" id="GO:0016301">
    <property type="term" value="F:kinase activity"/>
    <property type="evidence" value="ECO:0007669"/>
    <property type="project" value="UniProtKB-KW"/>
</dbReference>
<reference evidence="9 10" key="1">
    <citation type="submission" date="2017-07" db="EMBL/GenBank/DDBJ databases">
        <title>Draft whole genome sequences of clinical Proprionibacteriaceae strains.</title>
        <authorList>
            <person name="Bernier A.-M."/>
            <person name="Bernard K."/>
            <person name="Domingo M.-C."/>
        </authorList>
    </citation>
    <scope>NUCLEOTIDE SEQUENCE [LARGE SCALE GENOMIC DNA]</scope>
    <source>
        <strain evidence="9 10">NML 030167</strain>
    </source>
</reference>
<dbReference type="EMBL" id="NMVO01000018">
    <property type="protein sequence ID" value="OYO08666.1"/>
    <property type="molecule type" value="Genomic_DNA"/>
</dbReference>
<evidence type="ECO:0000256" key="4">
    <source>
        <dbReference type="ARBA" id="ARBA00022563"/>
    </source>
</evidence>
<keyword evidence="5 7" id="KW-0521">NADP</keyword>
<keyword evidence="9" id="KW-0808">Transferase</keyword>
<dbReference type="Proteomes" id="UP000215896">
    <property type="component" value="Unassembled WGS sequence"/>
</dbReference>
<evidence type="ECO:0000313" key="9">
    <source>
        <dbReference type="EMBL" id="OYO08666.1"/>
    </source>
</evidence>
<name>A0A255G2S3_9ACTN</name>
<dbReference type="RefSeq" id="WP_094355811.1">
    <property type="nucleotide sequence ID" value="NZ_NMVK01000004.1"/>
</dbReference>
<evidence type="ECO:0000256" key="1">
    <source>
        <dbReference type="ARBA" id="ARBA00004903"/>
    </source>
</evidence>
<evidence type="ECO:0000256" key="2">
    <source>
        <dbReference type="ARBA" id="ARBA00009539"/>
    </source>
</evidence>
<comment type="similarity">
    <text evidence="2 7">Belongs to the dihydrofolate reductase family.</text>
</comment>
<dbReference type="PANTHER" id="PTHR48069:SF3">
    <property type="entry name" value="DIHYDROFOLATE REDUCTASE"/>
    <property type="match status" value="1"/>
</dbReference>
<dbReference type="GO" id="GO:0046654">
    <property type="term" value="P:tetrahydrofolate biosynthetic process"/>
    <property type="evidence" value="ECO:0007669"/>
    <property type="project" value="UniProtKB-UniPathway"/>
</dbReference>
<protein>
    <recommendedName>
        <fullName evidence="3 7">Dihydrofolate reductase</fullName>
        <ecNumber evidence="3 7">1.5.1.3</ecNumber>
    </recommendedName>
</protein>
<dbReference type="UniPathway" id="UPA00077">
    <property type="reaction ID" value="UER00158"/>
</dbReference>
<dbReference type="InterPro" id="IPR012259">
    <property type="entry name" value="DHFR"/>
</dbReference>
<feature type="domain" description="DHFR" evidence="8">
    <location>
        <begin position="2"/>
        <end position="156"/>
    </location>
</feature>
<comment type="function">
    <text evidence="7">Key enzyme in folate metabolism. Catalyzes an essential reaction for de novo glycine and purine synthesis, and for DNA precursor synthesis.</text>
</comment>
<dbReference type="GO" id="GO:0046655">
    <property type="term" value="P:folic acid metabolic process"/>
    <property type="evidence" value="ECO:0007669"/>
    <property type="project" value="TreeGrafter"/>
</dbReference>
<dbReference type="AlphaFoldDB" id="A0A255G2S3"/>
<dbReference type="GO" id="GO:0046452">
    <property type="term" value="P:dihydrofolate metabolic process"/>
    <property type="evidence" value="ECO:0007669"/>
    <property type="project" value="TreeGrafter"/>
</dbReference>
<dbReference type="Pfam" id="PF00186">
    <property type="entry name" value="DHFR_1"/>
    <property type="match status" value="1"/>
</dbReference>
<dbReference type="PROSITE" id="PS51330">
    <property type="entry name" value="DHFR_2"/>
    <property type="match status" value="1"/>
</dbReference>
<dbReference type="EC" id="1.5.1.3" evidence="3 7"/>
<dbReference type="GO" id="GO:0004146">
    <property type="term" value="F:dihydrofolate reductase activity"/>
    <property type="evidence" value="ECO:0007669"/>
    <property type="project" value="UniProtKB-EC"/>
</dbReference>
<comment type="caution">
    <text evidence="9">The sequence shown here is derived from an EMBL/GenBank/DDBJ whole genome shotgun (WGS) entry which is preliminary data.</text>
</comment>
<dbReference type="GO" id="GO:0006730">
    <property type="term" value="P:one-carbon metabolic process"/>
    <property type="evidence" value="ECO:0007669"/>
    <property type="project" value="UniProtKB-KW"/>
</dbReference>
<dbReference type="SUPFAM" id="SSF53597">
    <property type="entry name" value="Dihydrofolate reductase-like"/>
    <property type="match status" value="1"/>
</dbReference>
<dbReference type="OrthoDB" id="9804315at2"/>
<comment type="catalytic activity">
    <reaction evidence="7">
        <text>(6S)-5,6,7,8-tetrahydrofolate + NADP(+) = 7,8-dihydrofolate + NADPH + H(+)</text>
        <dbReference type="Rhea" id="RHEA:15009"/>
        <dbReference type="ChEBI" id="CHEBI:15378"/>
        <dbReference type="ChEBI" id="CHEBI:57451"/>
        <dbReference type="ChEBI" id="CHEBI:57453"/>
        <dbReference type="ChEBI" id="CHEBI:57783"/>
        <dbReference type="ChEBI" id="CHEBI:58349"/>
        <dbReference type="EC" id="1.5.1.3"/>
    </reaction>
</comment>
<keyword evidence="10" id="KW-1185">Reference proteome</keyword>
<organism evidence="9 10">
    <name type="scientific">Enemella evansiae</name>
    <dbReference type="NCBI Taxonomy" id="2016499"/>
    <lineage>
        <taxon>Bacteria</taxon>
        <taxon>Bacillati</taxon>
        <taxon>Actinomycetota</taxon>
        <taxon>Actinomycetes</taxon>
        <taxon>Propionibacteriales</taxon>
        <taxon>Propionibacteriaceae</taxon>
        <taxon>Enemella</taxon>
    </lineage>
</organism>
<dbReference type="PANTHER" id="PTHR48069">
    <property type="entry name" value="DIHYDROFOLATE REDUCTASE"/>
    <property type="match status" value="1"/>
</dbReference>
<evidence type="ECO:0000259" key="8">
    <source>
        <dbReference type="PROSITE" id="PS51330"/>
    </source>
</evidence>
<keyword evidence="9" id="KW-0418">Kinase</keyword>
<gene>
    <name evidence="9" type="ORF">CGZ94_19285</name>
</gene>
<dbReference type="Gene3D" id="3.40.430.10">
    <property type="entry name" value="Dihydrofolate Reductase, subunit A"/>
    <property type="match status" value="1"/>
</dbReference>
<dbReference type="InterPro" id="IPR001796">
    <property type="entry name" value="DHFR_dom"/>
</dbReference>
<dbReference type="GO" id="GO:0050661">
    <property type="term" value="F:NADP binding"/>
    <property type="evidence" value="ECO:0007669"/>
    <property type="project" value="InterPro"/>
</dbReference>
<dbReference type="GO" id="GO:0005829">
    <property type="term" value="C:cytosol"/>
    <property type="evidence" value="ECO:0007669"/>
    <property type="project" value="TreeGrafter"/>
</dbReference>
<proteinExistence type="inferred from homology"/>
<evidence type="ECO:0000256" key="5">
    <source>
        <dbReference type="ARBA" id="ARBA00022857"/>
    </source>
</evidence>
<dbReference type="CDD" id="cd00209">
    <property type="entry name" value="DHFR"/>
    <property type="match status" value="1"/>
</dbReference>
<dbReference type="PIRSF" id="PIRSF000194">
    <property type="entry name" value="DHFR"/>
    <property type="match status" value="1"/>
</dbReference>
<comment type="pathway">
    <text evidence="1 7">Cofactor biosynthesis; tetrahydrofolate biosynthesis; 5,6,7,8-tetrahydrofolate from 7,8-dihydrofolate: step 1/1.</text>
</comment>
<evidence type="ECO:0000256" key="6">
    <source>
        <dbReference type="ARBA" id="ARBA00023002"/>
    </source>
</evidence>
<evidence type="ECO:0000256" key="7">
    <source>
        <dbReference type="PIRNR" id="PIRNR000194"/>
    </source>
</evidence>
<keyword evidence="4 7" id="KW-0554">One-carbon metabolism</keyword>
<sequence length="156" mass="17171">MSVTAIAAVAANGVIGADNDLAWRHREDFAHLKALTMGGVLVMGRKNYESIGRPLPGRDSYVVTRNPDWTADGVRVFGDLDEAIDAALATGKRVWIFGGGEVYAQAWPRTDALEITEVHADLAGDTHFPPVDPAEWTETAREDRDGFSWVSYRRRT</sequence>
<evidence type="ECO:0000313" key="10">
    <source>
        <dbReference type="Proteomes" id="UP000215896"/>
    </source>
</evidence>
<accession>A0A255G2S3</accession>
<dbReference type="PRINTS" id="PR00070">
    <property type="entry name" value="DHFR"/>
</dbReference>